<gene>
    <name evidence="2" type="ORF">ALTATR162_LOCUS11906</name>
</gene>
<feature type="region of interest" description="Disordered" evidence="1">
    <location>
        <begin position="1"/>
        <end position="21"/>
    </location>
</feature>
<dbReference type="RefSeq" id="XP_043175485.1">
    <property type="nucleotide sequence ID" value="XM_043319550.1"/>
</dbReference>
<protein>
    <submittedName>
        <fullName evidence="2">Uncharacterized protein</fullName>
    </submittedName>
</protein>
<dbReference type="AlphaFoldDB" id="A0A8J2IDN3"/>
<comment type="caution">
    <text evidence="2">The sequence shown here is derived from an EMBL/GenBank/DDBJ whole genome shotgun (WGS) entry which is preliminary data.</text>
</comment>
<accession>A0A8J2IDN3</accession>
<dbReference type="GeneID" id="67012230"/>
<dbReference type="EMBL" id="CAJRGZ010000032">
    <property type="protein sequence ID" value="CAG5188232.1"/>
    <property type="molecule type" value="Genomic_DNA"/>
</dbReference>
<reference evidence="2" key="1">
    <citation type="submission" date="2021-05" db="EMBL/GenBank/DDBJ databases">
        <authorList>
            <person name="Stam R."/>
        </authorList>
    </citation>
    <scope>NUCLEOTIDE SEQUENCE</scope>
    <source>
        <strain evidence="2">CS162</strain>
    </source>
</reference>
<organism evidence="2 3">
    <name type="scientific">Alternaria atra</name>
    <dbReference type="NCBI Taxonomy" id="119953"/>
    <lineage>
        <taxon>Eukaryota</taxon>
        <taxon>Fungi</taxon>
        <taxon>Dikarya</taxon>
        <taxon>Ascomycota</taxon>
        <taxon>Pezizomycotina</taxon>
        <taxon>Dothideomycetes</taxon>
        <taxon>Pleosporomycetidae</taxon>
        <taxon>Pleosporales</taxon>
        <taxon>Pleosporineae</taxon>
        <taxon>Pleosporaceae</taxon>
        <taxon>Alternaria</taxon>
        <taxon>Alternaria sect. Ulocladioides</taxon>
    </lineage>
</organism>
<keyword evidence="3" id="KW-1185">Reference proteome</keyword>
<evidence type="ECO:0000313" key="3">
    <source>
        <dbReference type="Proteomes" id="UP000676310"/>
    </source>
</evidence>
<dbReference type="OrthoDB" id="3686752at2759"/>
<name>A0A8J2IDN3_9PLEO</name>
<sequence length="213" mass="24248">MFSKREKLRCPTGSPSTDPDNVYEDDAKLLKAALPNAVDLERVWLWVHKEDMMSCTVPEAGTAEDYINALASTDYVNESFLIKIFTRLSNYFYPPYLLAPITVTVTSDESTLVNGTTRFACIQMRKSYAADEKHFSDNGKLTKGKKVEGTIWVETDWVMVVIIGEDSTAGTVWLLQNFEPGDENTGCTYFIKEPDTSAWGYFEYEKEMRLRLQ</sequence>
<evidence type="ECO:0000256" key="1">
    <source>
        <dbReference type="SAM" id="MobiDB-lite"/>
    </source>
</evidence>
<evidence type="ECO:0000313" key="2">
    <source>
        <dbReference type="EMBL" id="CAG5188232.1"/>
    </source>
</evidence>
<proteinExistence type="predicted"/>
<dbReference type="Proteomes" id="UP000676310">
    <property type="component" value="Unassembled WGS sequence"/>
</dbReference>